<dbReference type="Proteomes" id="UP000199251">
    <property type="component" value="Unassembled WGS sequence"/>
</dbReference>
<reference evidence="1 2" key="1">
    <citation type="submission" date="2015-03" db="EMBL/GenBank/DDBJ databases">
        <authorList>
            <person name="Urmite Genomes"/>
        </authorList>
    </citation>
    <scope>NUCLEOTIDE SEQUENCE [LARGE SCALE GENOMIC DNA]</scope>
    <source>
        <strain evidence="1 2">CSUR P1491</strain>
    </source>
</reference>
<name>A0A0E4H670_MYCLN</name>
<gene>
    <name evidence="1" type="ORF">BN1232_06407</name>
</gene>
<protein>
    <submittedName>
        <fullName evidence="1">Uncharacterized protein</fullName>
    </submittedName>
</protein>
<accession>A0A0E4H670</accession>
<dbReference type="EMBL" id="CTEE01000003">
    <property type="protein sequence ID" value="CQD24839.1"/>
    <property type="molecule type" value="Genomic_DNA"/>
</dbReference>
<organism evidence="1 2">
    <name type="scientific">Mycobacterium lentiflavum</name>
    <dbReference type="NCBI Taxonomy" id="141349"/>
    <lineage>
        <taxon>Bacteria</taxon>
        <taxon>Bacillati</taxon>
        <taxon>Actinomycetota</taxon>
        <taxon>Actinomycetes</taxon>
        <taxon>Mycobacteriales</taxon>
        <taxon>Mycobacteriaceae</taxon>
        <taxon>Mycobacterium</taxon>
        <taxon>Mycobacterium simiae complex</taxon>
    </lineage>
</organism>
<dbReference type="AlphaFoldDB" id="A0A0E4H670"/>
<evidence type="ECO:0000313" key="1">
    <source>
        <dbReference type="EMBL" id="CQD24839.1"/>
    </source>
</evidence>
<sequence length="29" mass="3094">MQDPVRSDLRGVGGGILLPRKTLGTIKTN</sequence>
<evidence type="ECO:0000313" key="2">
    <source>
        <dbReference type="Proteomes" id="UP000199251"/>
    </source>
</evidence>
<proteinExistence type="predicted"/>